<dbReference type="EMBL" id="LDSN01000066">
    <property type="protein sequence ID" value="KTT15200.1"/>
    <property type="molecule type" value="Genomic_DNA"/>
</dbReference>
<evidence type="ECO:0000256" key="1">
    <source>
        <dbReference type="SAM" id="MobiDB-lite"/>
    </source>
</evidence>
<proteinExistence type="predicted"/>
<dbReference type="AlphaFoldDB" id="A0AAJ0PDL0"/>
<feature type="region of interest" description="Disordered" evidence="1">
    <location>
        <begin position="1"/>
        <end position="29"/>
    </location>
</feature>
<name>A0AAJ0PDL0_9PSED</name>
<comment type="caution">
    <text evidence="2">The sequence shown here is derived from an EMBL/GenBank/DDBJ whole genome shotgun (WGS) entry which is preliminary data.</text>
</comment>
<reference evidence="2 3" key="1">
    <citation type="journal article" date="2016" name="Front. Microbiol.">
        <title>Genomic Resource of Rice Seed Associated Bacteria.</title>
        <authorList>
            <person name="Midha S."/>
            <person name="Bansal K."/>
            <person name="Sharma S."/>
            <person name="Kumar N."/>
            <person name="Patil P.P."/>
            <person name="Chaudhry V."/>
            <person name="Patil P.B."/>
        </authorList>
    </citation>
    <scope>NUCLEOTIDE SEQUENCE [LARGE SCALE GENOMIC DNA]</scope>
    <source>
        <strain evidence="2 3">NS96</strain>
    </source>
</reference>
<feature type="non-terminal residue" evidence="2">
    <location>
        <position position="29"/>
    </location>
</feature>
<protein>
    <submittedName>
        <fullName evidence="2">Phosphohistidine phosphatase</fullName>
    </submittedName>
</protein>
<dbReference type="Gene3D" id="3.40.50.1240">
    <property type="entry name" value="Phosphoglycerate mutase-like"/>
    <property type="match status" value="1"/>
</dbReference>
<sequence length="29" mass="3429">MNLWVLRHGEAEPRATRDAERRLTARGHE</sequence>
<dbReference type="Proteomes" id="UP000071644">
    <property type="component" value="Unassembled WGS sequence"/>
</dbReference>
<evidence type="ECO:0000313" key="2">
    <source>
        <dbReference type="EMBL" id="KTT15200.1"/>
    </source>
</evidence>
<organism evidence="2 3">
    <name type="scientific">Pseudomonas parafulva</name>
    <dbReference type="NCBI Taxonomy" id="157782"/>
    <lineage>
        <taxon>Bacteria</taxon>
        <taxon>Pseudomonadati</taxon>
        <taxon>Pseudomonadota</taxon>
        <taxon>Gammaproteobacteria</taxon>
        <taxon>Pseudomonadales</taxon>
        <taxon>Pseudomonadaceae</taxon>
        <taxon>Pseudomonas</taxon>
    </lineage>
</organism>
<gene>
    <name evidence="2" type="ORF">NS96R_19250</name>
</gene>
<feature type="compositionally biased region" description="Basic and acidic residues" evidence="1">
    <location>
        <begin position="7"/>
        <end position="29"/>
    </location>
</feature>
<dbReference type="InterPro" id="IPR029033">
    <property type="entry name" value="His_PPase_superfam"/>
</dbReference>
<accession>A0AAJ0PDL0</accession>
<evidence type="ECO:0000313" key="3">
    <source>
        <dbReference type="Proteomes" id="UP000071644"/>
    </source>
</evidence>